<dbReference type="Proteomes" id="UP000256345">
    <property type="component" value="Unassembled WGS sequence"/>
</dbReference>
<evidence type="ECO:0000313" key="3">
    <source>
        <dbReference type="EMBL" id="REG37792.1"/>
    </source>
</evidence>
<reference evidence="3 5" key="2">
    <citation type="submission" date="2018-08" db="EMBL/GenBank/DDBJ databases">
        <title>Genomic Encyclopedia of Archaeal and Bacterial Type Strains, Phase II (KMG-II): from individual species to whole genera.</title>
        <authorList>
            <person name="Goeker M."/>
        </authorList>
    </citation>
    <scope>NUCLEOTIDE SEQUENCE [LARGE SCALE GENOMIC DNA]</scope>
    <source>
        <strain evidence="3 5">DSM 2261</strain>
    </source>
</reference>
<sequence length="209" mass="22083">MSKSPRWMKAVWSLACAVLVAPTAVLGATAGSSVIIGWDFRNPQVYRPGCGATTLPVAATHDSVGVQGQFFHTASGCDTGAVGGWWWTNFLNTTTNFPYLAFTTTSPITLQELRLKSLENDPTNFSVAVELSPVNSPEPTTSQPGTGYSSLGSFQVNSGAMASNAVTLAAPLTLQPGTYYIRFRPQSSPVVGTAWLALDDVVLVGTVSY</sequence>
<organism evidence="2 4">
    <name type="scientific">Archangium gephyra</name>
    <dbReference type="NCBI Taxonomy" id="48"/>
    <lineage>
        <taxon>Bacteria</taxon>
        <taxon>Pseudomonadati</taxon>
        <taxon>Myxococcota</taxon>
        <taxon>Myxococcia</taxon>
        <taxon>Myxococcales</taxon>
        <taxon>Cystobacterineae</taxon>
        <taxon>Archangiaceae</taxon>
        <taxon>Archangium</taxon>
    </lineage>
</organism>
<dbReference type="EMBL" id="QUMU01000001">
    <property type="protein sequence ID" value="REG37792.1"/>
    <property type="molecule type" value="Genomic_DNA"/>
</dbReference>
<dbReference type="AlphaFoldDB" id="A0AAC8TFR8"/>
<evidence type="ECO:0000313" key="2">
    <source>
        <dbReference type="EMBL" id="AKJ04125.1"/>
    </source>
</evidence>
<evidence type="ECO:0000256" key="1">
    <source>
        <dbReference type="SAM" id="SignalP"/>
    </source>
</evidence>
<dbReference type="EMBL" id="CP011509">
    <property type="protein sequence ID" value="AKJ04125.1"/>
    <property type="molecule type" value="Genomic_DNA"/>
</dbReference>
<feature type="chain" id="PRO_5042162345" description="Secreted protein" evidence="1">
    <location>
        <begin position="28"/>
        <end position="209"/>
    </location>
</feature>
<dbReference type="KEGG" id="age:AA314_05751"/>
<evidence type="ECO:0008006" key="6">
    <source>
        <dbReference type="Google" id="ProtNLM"/>
    </source>
</evidence>
<feature type="signal peptide" evidence="1">
    <location>
        <begin position="1"/>
        <end position="27"/>
    </location>
</feature>
<reference evidence="2 4" key="1">
    <citation type="submission" date="2015-05" db="EMBL/GenBank/DDBJ databases">
        <title>Genome assembly of Archangium gephyra DSM 2261.</title>
        <authorList>
            <person name="Sharma G."/>
            <person name="Subramanian S."/>
        </authorList>
    </citation>
    <scope>NUCLEOTIDE SEQUENCE [LARGE SCALE GENOMIC DNA]</scope>
    <source>
        <strain evidence="2 4">DSM 2261</strain>
    </source>
</reference>
<gene>
    <name evidence="2" type="ORF">AA314_05751</name>
    <name evidence="3" type="ORF">ATI61_101779</name>
</gene>
<proteinExistence type="predicted"/>
<accession>A0AAC8TFR8</accession>
<name>A0AAC8TFR8_9BACT</name>
<evidence type="ECO:0000313" key="5">
    <source>
        <dbReference type="Proteomes" id="UP000256345"/>
    </source>
</evidence>
<protein>
    <recommendedName>
        <fullName evidence="6">Secreted protein</fullName>
    </recommendedName>
</protein>
<keyword evidence="1" id="KW-0732">Signal</keyword>
<dbReference type="Proteomes" id="UP000035579">
    <property type="component" value="Chromosome"/>
</dbReference>
<evidence type="ECO:0000313" key="4">
    <source>
        <dbReference type="Proteomes" id="UP000035579"/>
    </source>
</evidence>
<dbReference type="RefSeq" id="WP_147332724.1">
    <property type="nucleotide sequence ID" value="NZ_CP011509.1"/>
</dbReference>
<keyword evidence="5" id="KW-1185">Reference proteome</keyword>